<accession>A0A0D4CJD1</accession>
<evidence type="ECO:0000256" key="1">
    <source>
        <dbReference type="SAM" id="Phobius"/>
    </source>
</evidence>
<dbReference type="Proteomes" id="UP000003645">
    <property type="component" value="Chromosome"/>
</dbReference>
<organism evidence="2 3">
    <name type="scientific">Limosilactobacillus mucosae LM1</name>
    <dbReference type="NCBI Taxonomy" id="1130798"/>
    <lineage>
        <taxon>Bacteria</taxon>
        <taxon>Bacillati</taxon>
        <taxon>Bacillota</taxon>
        <taxon>Bacilli</taxon>
        <taxon>Lactobacillales</taxon>
        <taxon>Lactobacillaceae</taxon>
        <taxon>Limosilactobacillus</taxon>
    </lineage>
</organism>
<proteinExistence type="predicted"/>
<keyword evidence="1" id="KW-0812">Transmembrane</keyword>
<keyword evidence="3" id="KW-1185">Reference proteome</keyword>
<evidence type="ECO:0000313" key="2">
    <source>
        <dbReference type="EMBL" id="AJT50267.1"/>
    </source>
</evidence>
<evidence type="ECO:0000313" key="3">
    <source>
        <dbReference type="Proteomes" id="UP000003645"/>
    </source>
</evidence>
<dbReference type="RefSeq" id="WP_039945540.1">
    <property type="nucleotide sequence ID" value="NZ_CP011013.1"/>
</dbReference>
<feature type="transmembrane region" description="Helical" evidence="1">
    <location>
        <begin position="51"/>
        <end position="75"/>
    </location>
</feature>
<keyword evidence="1" id="KW-0472">Membrane</keyword>
<reference evidence="2 3" key="1">
    <citation type="journal article" date="2012" name="J. Bacteriol.">
        <title>Genome sequence of Lactobacillus mucosae LM1, isolated from piglet feces.</title>
        <authorList>
            <person name="Lee J.H."/>
            <person name="Valeriano V.D."/>
            <person name="Shin Y.R."/>
            <person name="Chae J.P."/>
            <person name="Kim G.B."/>
            <person name="Ham J.S."/>
            <person name="Chun J."/>
            <person name="Kang D.K."/>
        </authorList>
    </citation>
    <scope>NUCLEOTIDE SEQUENCE [LARGE SCALE GENOMIC DNA]</scope>
    <source>
        <strain evidence="2 3">LM1</strain>
    </source>
</reference>
<dbReference type="AlphaFoldDB" id="A0A0D4CJD1"/>
<dbReference type="EMBL" id="CP011013">
    <property type="protein sequence ID" value="AJT50267.1"/>
    <property type="molecule type" value="Genomic_DNA"/>
</dbReference>
<sequence>MIDFVIVAALIIGCYAERRIFNSNKILKILGIILALMFLVGILESDIFEELIGFAIFLFVIGLFIYVIFWAIGFIKDHF</sequence>
<protein>
    <submittedName>
        <fullName evidence="2">Uncharacterized protein</fullName>
    </submittedName>
</protein>
<keyword evidence="1" id="KW-1133">Transmembrane helix</keyword>
<gene>
    <name evidence="2" type="ORF">LBLM1_03785</name>
</gene>
<name>A0A0D4CJD1_LIMMU</name>
<dbReference type="KEGG" id="lmu:LBLM1_03785"/>
<dbReference type="HOGENOM" id="CLU_2601612_0_0_9"/>
<feature type="transmembrane region" description="Helical" evidence="1">
    <location>
        <begin position="26"/>
        <end position="44"/>
    </location>
</feature>